<dbReference type="AlphaFoldDB" id="A0A2K3US06"/>
<evidence type="ECO:0000313" key="7">
    <source>
        <dbReference type="EMBL" id="PNY79304.1"/>
    </source>
</evidence>
<dbReference type="GO" id="GO:0004575">
    <property type="term" value="F:sucrose alpha-glucosidase activity"/>
    <property type="evidence" value="ECO:0007669"/>
    <property type="project" value="TreeGrafter"/>
</dbReference>
<dbReference type="SMART" id="SM00640">
    <property type="entry name" value="Glyco_32"/>
    <property type="match status" value="1"/>
</dbReference>
<dbReference type="PANTHER" id="PTHR42800">
    <property type="entry name" value="EXOINULINASE INUD (AFU_ORTHOLOGUE AFUA_5G00480)"/>
    <property type="match status" value="1"/>
</dbReference>
<keyword evidence="3 4" id="KW-0326">Glycosidase</keyword>
<proteinExistence type="inferred from homology"/>
<accession>A0A2K3US06</accession>
<reference evidence="7 8" key="1">
    <citation type="submission" date="2018-01" db="EMBL/GenBank/DDBJ databases">
        <title>Deinococcus koreensis sp. nov., a radiation-resistant bacterium isolated from river water.</title>
        <authorList>
            <person name="Choi A."/>
        </authorList>
    </citation>
    <scope>NUCLEOTIDE SEQUENCE [LARGE SCALE GENOMIC DNA]</scope>
    <source>
        <strain evidence="7 8">SJW1-2</strain>
    </source>
</reference>
<organism evidence="7 8">
    <name type="scientific">Deinococcus koreensis</name>
    <dbReference type="NCBI Taxonomy" id="2054903"/>
    <lineage>
        <taxon>Bacteria</taxon>
        <taxon>Thermotogati</taxon>
        <taxon>Deinococcota</taxon>
        <taxon>Deinococci</taxon>
        <taxon>Deinococcales</taxon>
        <taxon>Deinococcaceae</taxon>
        <taxon>Deinococcus</taxon>
    </lineage>
</organism>
<dbReference type="Proteomes" id="UP000236379">
    <property type="component" value="Unassembled WGS sequence"/>
</dbReference>
<name>A0A2K3US06_9DEIO</name>
<dbReference type="SUPFAM" id="SSF75005">
    <property type="entry name" value="Arabinanase/levansucrase/invertase"/>
    <property type="match status" value="1"/>
</dbReference>
<comment type="caution">
    <text evidence="7">The sequence shown here is derived from an EMBL/GenBank/DDBJ whole genome shotgun (WGS) entry which is preliminary data.</text>
</comment>
<dbReference type="PANTHER" id="PTHR42800:SF1">
    <property type="entry name" value="EXOINULINASE INUD (AFU_ORTHOLOGUE AFUA_5G00480)"/>
    <property type="match status" value="1"/>
</dbReference>
<dbReference type="InterPro" id="IPR013148">
    <property type="entry name" value="Glyco_hydro_32_N"/>
</dbReference>
<protein>
    <submittedName>
        <fullName evidence="7">Levanase</fullName>
    </submittedName>
</protein>
<dbReference type="InterPro" id="IPR018053">
    <property type="entry name" value="Glyco_hydro_32_AS"/>
</dbReference>
<feature type="domain" description="Glycosyl hydrolase family 32 N-terminal" evidence="5">
    <location>
        <begin position="21"/>
        <end position="330"/>
    </location>
</feature>
<dbReference type="RefSeq" id="WP_103314131.1">
    <property type="nucleotide sequence ID" value="NZ_PPPD01000004.1"/>
</dbReference>
<dbReference type="InterPro" id="IPR023296">
    <property type="entry name" value="Glyco_hydro_beta-prop_sf"/>
</dbReference>
<dbReference type="CDD" id="cd18622">
    <property type="entry name" value="GH32_Inu-like"/>
    <property type="match status" value="1"/>
</dbReference>
<dbReference type="GO" id="GO:0005737">
    <property type="term" value="C:cytoplasm"/>
    <property type="evidence" value="ECO:0007669"/>
    <property type="project" value="TreeGrafter"/>
</dbReference>
<gene>
    <name evidence="7" type="ORF">CVO96_19440</name>
</gene>
<evidence type="ECO:0000259" key="6">
    <source>
        <dbReference type="Pfam" id="PF08244"/>
    </source>
</evidence>
<evidence type="ECO:0000256" key="1">
    <source>
        <dbReference type="ARBA" id="ARBA00009902"/>
    </source>
</evidence>
<dbReference type="InterPro" id="IPR013320">
    <property type="entry name" value="ConA-like_dom_sf"/>
</dbReference>
<dbReference type="SUPFAM" id="SSF49899">
    <property type="entry name" value="Concanavalin A-like lectins/glucanases"/>
    <property type="match status" value="1"/>
</dbReference>
<dbReference type="Gene3D" id="2.115.10.20">
    <property type="entry name" value="Glycosyl hydrolase domain, family 43"/>
    <property type="match status" value="1"/>
</dbReference>
<dbReference type="Pfam" id="PF08244">
    <property type="entry name" value="Glyco_hydro_32C"/>
    <property type="match status" value="1"/>
</dbReference>
<dbReference type="InterPro" id="IPR013189">
    <property type="entry name" value="Glyco_hydro_32_C"/>
</dbReference>
<dbReference type="Pfam" id="PF00251">
    <property type="entry name" value="Glyco_hydro_32N"/>
    <property type="match status" value="1"/>
</dbReference>
<dbReference type="GO" id="GO:0005987">
    <property type="term" value="P:sucrose catabolic process"/>
    <property type="evidence" value="ECO:0007669"/>
    <property type="project" value="TreeGrafter"/>
</dbReference>
<keyword evidence="8" id="KW-1185">Reference proteome</keyword>
<dbReference type="EMBL" id="PPPD01000004">
    <property type="protein sequence ID" value="PNY79304.1"/>
    <property type="molecule type" value="Genomic_DNA"/>
</dbReference>
<feature type="domain" description="Glycosyl hydrolase family 32 C-terminal" evidence="6">
    <location>
        <begin position="414"/>
        <end position="471"/>
    </location>
</feature>
<dbReference type="PROSITE" id="PS00609">
    <property type="entry name" value="GLYCOSYL_HYDROL_F32"/>
    <property type="match status" value="1"/>
</dbReference>
<evidence type="ECO:0000259" key="5">
    <source>
        <dbReference type="Pfam" id="PF00251"/>
    </source>
</evidence>
<evidence type="ECO:0000313" key="8">
    <source>
        <dbReference type="Proteomes" id="UP000236379"/>
    </source>
</evidence>
<comment type="similarity">
    <text evidence="1 4">Belongs to the glycosyl hydrolase 32 family.</text>
</comment>
<dbReference type="Gene3D" id="2.60.120.560">
    <property type="entry name" value="Exo-inulinase, domain 1"/>
    <property type="match status" value="1"/>
</dbReference>
<evidence type="ECO:0000256" key="4">
    <source>
        <dbReference type="RuleBase" id="RU362110"/>
    </source>
</evidence>
<sequence length="488" mass="54656">MSADLPLPHAPYREQHRPQLHYTPARHWVNDPNGLIVVNGVYHLFYQHNPHADVPGHLSWGHAISSDLLHWAEQPVALVARENHMIFSGSAVTDWHNTSGLGDGSRPPLIALYTGHADDHPQRQHLAQRHHQAQFLAHSNDGGQTWKAGPEAVLDLNRADFRDPKVFWDEARRRWVMLAVHPDERQIEFFHSDNLHVWTSLSLFGPTGNLAGIWEVPDFFPLTDENGQERWVLKVDFNPGGPYGGSGAQYWVGDFDGVAFTPLTDARPLEGGKDFYAALSFSDLPGRRVWLAWMNNWQYAQWLPTFPWRGSFTVPRELTLGSHLRLIQRPVSELKALRNRTLPLTWPGDANPVTFPLCGKHAHELQARLTLQEGQMVRFEFLSVAGIEGTLEVGPTGLSLIRPDHAPSLSGWGGVHRAPFPEAAAELDLQLFLDTSSLEVFAAHGQVVITDLLLPAAPITTLKIVGDGHQVVLEATLYELHSIWRQGD</sequence>
<evidence type="ECO:0000256" key="3">
    <source>
        <dbReference type="ARBA" id="ARBA00023295"/>
    </source>
</evidence>
<dbReference type="InterPro" id="IPR001362">
    <property type="entry name" value="Glyco_hydro_32"/>
</dbReference>
<keyword evidence="2 4" id="KW-0378">Hydrolase</keyword>
<evidence type="ECO:0000256" key="2">
    <source>
        <dbReference type="ARBA" id="ARBA00022801"/>
    </source>
</evidence>
<dbReference type="OrthoDB" id="9759709at2"/>